<dbReference type="AlphaFoldDB" id="V3ZVL1"/>
<feature type="transmembrane region" description="Helical" evidence="1">
    <location>
        <begin position="164"/>
        <end position="184"/>
    </location>
</feature>
<sequence>MDVHERIHCLNITRFNLTGGHLENQSVACISCFFPQNCQPDNQCLPGTTGLTCESCDQTVSDAKYFLFGNSCIPCEKIPWTAVTLGLFLLIVLIGFFLQGFTPQYVTKLKIMIHFFQLLISSIHVKTNWPPSVIKFISIIGFGKFTASVVDLRCMVSTTKDKLYIEWLTALCIPTIIIIIGLIINNREEKTLLKLRKHQKDKEKEEMIINSRLKLRRFLYLIVIIYLMPIIICIIRSFSCTSIFDEGMVFRLSSRDIFLYDNTFTCDSIIFQTMNLLLFFYLIACLVFVLFCLIIFPLRQNKWDLLESQENEYGFVYESYKKRSCVWDALPKFRILISLGLTDTLLLHPVYQSIGVCCLTVSYLLLLLLARPYRCFFWKYTSCNNHLILDILCNIGIVLLQTGGLLTSLNLYPSYLDYIIISVICIVIIYWVILMLAVRFEKQSFLLVEISANRVNASQVSVTSESVTNTNYRQVSSSSTDTLELHQTTAKRKVSTRLKSNKVANITRESESFDF</sequence>
<evidence type="ECO:0008006" key="4">
    <source>
        <dbReference type="Google" id="ProtNLM"/>
    </source>
</evidence>
<feature type="transmembrane region" description="Helical" evidence="1">
    <location>
        <begin position="278"/>
        <end position="298"/>
    </location>
</feature>
<evidence type="ECO:0000313" key="3">
    <source>
        <dbReference type="Proteomes" id="UP000030746"/>
    </source>
</evidence>
<dbReference type="OrthoDB" id="6128278at2759"/>
<organism evidence="2 3">
    <name type="scientific">Lottia gigantea</name>
    <name type="common">Giant owl limpet</name>
    <dbReference type="NCBI Taxonomy" id="225164"/>
    <lineage>
        <taxon>Eukaryota</taxon>
        <taxon>Metazoa</taxon>
        <taxon>Spiralia</taxon>
        <taxon>Lophotrochozoa</taxon>
        <taxon>Mollusca</taxon>
        <taxon>Gastropoda</taxon>
        <taxon>Patellogastropoda</taxon>
        <taxon>Lottioidea</taxon>
        <taxon>Lottiidae</taxon>
        <taxon>Lottia</taxon>
    </lineage>
</organism>
<feature type="transmembrane region" description="Helical" evidence="1">
    <location>
        <begin position="350"/>
        <end position="370"/>
    </location>
</feature>
<name>V3ZVL1_LOTGI</name>
<dbReference type="GeneID" id="20249797"/>
<dbReference type="EMBL" id="KB203019">
    <property type="protein sequence ID" value="ESO86640.1"/>
    <property type="molecule type" value="Genomic_DNA"/>
</dbReference>
<proteinExistence type="predicted"/>
<feature type="transmembrane region" description="Helical" evidence="1">
    <location>
        <begin position="418"/>
        <end position="438"/>
    </location>
</feature>
<evidence type="ECO:0000256" key="1">
    <source>
        <dbReference type="SAM" id="Phobius"/>
    </source>
</evidence>
<dbReference type="Proteomes" id="UP000030746">
    <property type="component" value="Unassembled WGS sequence"/>
</dbReference>
<feature type="transmembrane region" description="Helical" evidence="1">
    <location>
        <begin position="78"/>
        <end position="97"/>
    </location>
</feature>
<keyword evidence="1" id="KW-0812">Transmembrane</keyword>
<keyword evidence="1" id="KW-0472">Membrane</keyword>
<keyword evidence="3" id="KW-1185">Reference proteome</keyword>
<reference evidence="2 3" key="1">
    <citation type="journal article" date="2013" name="Nature">
        <title>Insights into bilaterian evolution from three spiralian genomes.</title>
        <authorList>
            <person name="Simakov O."/>
            <person name="Marletaz F."/>
            <person name="Cho S.J."/>
            <person name="Edsinger-Gonzales E."/>
            <person name="Havlak P."/>
            <person name="Hellsten U."/>
            <person name="Kuo D.H."/>
            <person name="Larsson T."/>
            <person name="Lv J."/>
            <person name="Arendt D."/>
            <person name="Savage R."/>
            <person name="Osoegawa K."/>
            <person name="de Jong P."/>
            <person name="Grimwood J."/>
            <person name="Chapman J.A."/>
            <person name="Shapiro H."/>
            <person name="Aerts A."/>
            <person name="Otillar R.P."/>
            <person name="Terry A.Y."/>
            <person name="Boore J.L."/>
            <person name="Grigoriev I.V."/>
            <person name="Lindberg D.R."/>
            <person name="Seaver E.C."/>
            <person name="Weisblat D.A."/>
            <person name="Putnam N.H."/>
            <person name="Rokhsar D.S."/>
        </authorList>
    </citation>
    <scope>NUCLEOTIDE SEQUENCE [LARGE SCALE GENOMIC DNA]</scope>
</reference>
<dbReference type="KEGG" id="lgi:LOTGIDRAFT_235263"/>
<keyword evidence="1" id="KW-1133">Transmembrane helix</keyword>
<gene>
    <name evidence="2" type="ORF">LOTGIDRAFT_235263</name>
</gene>
<feature type="transmembrane region" description="Helical" evidence="1">
    <location>
        <begin position="218"/>
        <end position="238"/>
    </location>
</feature>
<evidence type="ECO:0000313" key="2">
    <source>
        <dbReference type="EMBL" id="ESO86640.1"/>
    </source>
</evidence>
<dbReference type="OMA" id="LDNDISC"/>
<feature type="transmembrane region" description="Helical" evidence="1">
    <location>
        <begin position="391"/>
        <end position="412"/>
    </location>
</feature>
<dbReference type="PANTHER" id="PTHR11319:SF35">
    <property type="entry name" value="OUTER MEMBRANE PROTEIN PMPC-RELATED"/>
    <property type="match status" value="1"/>
</dbReference>
<accession>V3ZVL1</accession>
<dbReference type="RefSeq" id="XP_009062622.1">
    <property type="nucleotide sequence ID" value="XM_009064374.1"/>
</dbReference>
<dbReference type="PANTHER" id="PTHR11319">
    <property type="entry name" value="G PROTEIN-COUPLED RECEPTOR-RELATED"/>
    <property type="match status" value="1"/>
</dbReference>
<protein>
    <recommendedName>
        <fullName evidence="4">TRP C-terminal domain-containing protein</fullName>
    </recommendedName>
</protein>
<dbReference type="CTD" id="20249797"/>
<dbReference type="HOGENOM" id="CLU_529237_0_0_1"/>